<dbReference type="Pfam" id="PF13812">
    <property type="entry name" value="PPR_3"/>
    <property type="match status" value="1"/>
</dbReference>
<dbReference type="PANTHER" id="PTHR47926">
    <property type="entry name" value="PENTATRICOPEPTIDE REPEAT-CONTAINING PROTEIN"/>
    <property type="match status" value="1"/>
</dbReference>
<protein>
    <submittedName>
        <fullName evidence="3">Putative pentatricopeptide</fullName>
    </submittedName>
</protein>
<dbReference type="NCBIfam" id="TIGR00756">
    <property type="entry name" value="PPR"/>
    <property type="match status" value="1"/>
</dbReference>
<dbReference type="Pfam" id="PF01535">
    <property type="entry name" value="PPR"/>
    <property type="match status" value="1"/>
</dbReference>
<accession>A0A2P6QJ42</accession>
<dbReference type="OMA" id="KWSLEYY"/>
<dbReference type="InterPro" id="IPR011990">
    <property type="entry name" value="TPR-like_helical_dom_sf"/>
</dbReference>
<feature type="repeat" description="PPR" evidence="2">
    <location>
        <begin position="33"/>
        <end position="67"/>
    </location>
</feature>
<evidence type="ECO:0000313" key="4">
    <source>
        <dbReference type="Proteomes" id="UP000238479"/>
    </source>
</evidence>
<dbReference type="STRING" id="74649.A0A2P6QJ42"/>
<dbReference type="Proteomes" id="UP000238479">
    <property type="component" value="Chromosome 5"/>
</dbReference>
<dbReference type="GO" id="GO:0009451">
    <property type="term" value="P:RNA modification"/>
    <property type="evidence" value="ECO:0007669"/>
    <property type="project" value="InterPro"/>
</dbReference>
<evidence type="ECO:0000256" key="1">
    <source>
        <dbReference type="ARBA" id="ARBA00022737"/>
    </source>
</evidence>
<dbReference type="PROSITE" id="PS51375">
    <property type="entry name" value="PPR"/>
    <property type="match status" value="1"/>
</dbReference>
<comment type="caution">
    <text evidence="3">The sequence shown here is derived from an EMBL/GenBank/DDBJ whole genome shotgun (WGS) entry which is preliminary data.</text>
</comment>
<proteinExistence type="predicted"/>
<dbReference type="Gene3D" id="1.25.40.10">
    <property type="entry name" value="Tetratricopeptide repeat domain"/>
    <property type="match status" value="1"/>
</dbReference>
<evidence type="ECO:0000256" key="2">
    <source>
        <dbReference type="PROSITE-ProRule" id="PRU00708"/>
    </source>
</evidence>
<keyword evidence="1" id="KW-0677">Repeat</keyword>
<keyword evidence="4" id="KW-1185">Reference proteome</keyword>
<dbReference type="InterPro" id="IPR002885">
    <property type="entry name" value="PPR_rpt"/>
</dbReference>
<dbReference type="InterPro" id="IPR046960">
    <property type="entry name" value="PPR_At4g14850-like_plant"/>
</dbReference>
<dbReference type="GO" id="GO:0003723">
    <property type="term" value="F:RNA binding"/>
    <property type="evidence" value="ECO:0007669"/>
    <property type="project" value="InterPro"/>
</dbReference>
<name>A0A2P6QJ42_ROSCH</name>
<evidence type="ECO:0000313" key="3">
    <source>
        <dbReference type="EMBL" id="PRQ34201.1"/>
    </source>
</evidence>
<organism evidence="3 4">
    <name type="scientific">Rosa chinensis</name>
    <name type="common">China rose</name>
    <dbReference type="NCBI Taxonomy" id="74649"/>
    <lineage>
        <taxon>Eukaryota</taxon>
        <taxon>Viridiplantae</taxon>
        <taxon>Streptophyta</taxon>
        <taxon>Embryophyta</taxon>
        <taxon>Tracheophyta</taxon>
        <taxon>Spermatophyta</taxon>
        <taxon>Magnoliopsida</taxon>
        <taxon>eudicotyledons</taxon>
        <taxon>Gunneridae</taxon>
        <taxon>Pentapetalae</taxon>
        <taxon>rosids</taxon>
        <taxon>fabids</taxon>
        <taxon>Rosales</taxon>
        <taxon>Rosaceae</taxon>
        <taxon>Rosoideae</taxon>
        <taxon>Rosoideae incertae sedis</taxon>
        <taxon>Rosa</taxon>
    </lineage>
</organism>
<dbReference type="AlphaFoldDB" id="A0A2P6QJ42"/>
<sequence>MRPNFASKLIALYASCGQVAHARNLFDQIPKTNIRRWFALIGANARSGFYQQAMDVFSEMQRAGSRPNRIVIPSVLKACGHLSDVKTGEKL</sequence>
<gene>
    <name evidence="3" type="ORF">RchiOBHm_Chr5g0066241</name>
</gene>
<reference evidence="3 4" key="1">
    <citation type="journal article" date="2018" name="Nat. Genet.">
        <title>The Rosa genome provides new insights in the design of modern roses.</title>
        <authorList>
            <person name="Bendahmane M."/>
        </authorList>
    </citation>
    <scope>NUCLEOTIDE SEQUENCE [LARGE SCALE GENOMIC DNA]</scope>
    <source>
        <strain evidence="4">cv. Old Blush</strain>
    </source>
</reference>
<dbReference type="Gramene" id="PRQ34201">
    <property type="protein sequence ID" value="PRQ34201"/>
    <property type="gene ID" value="RchiOBHm_Chr5g0066241"/>
</dbReference>
<dbReference type="EMBL" id="PDCK01000043">
    <property type="protein sequence ID" value="PRQ34201.1"/>
    <property type="molecule type" value="Genomic_DNA"/>
</dbReference>